<protein>
    <submittedName>
        <fullName evidence="3">Redoxin domain-containing protein</fullName>
    </submittedName>
</protein>
<keyword evidence="4" id="KW-1185">Reference proteome</keyword>
<dbReference type="InterPro" id="IPR000866">
    <property type="entry name" value="AhpC/TSA"/>
</dbReference>
<keyword evidence="1" id="KW-0812">Transmembrane</keyword>
<dbReference type="InterPro" id="IPR036249">
    <property type="entry name" value="Thioredoxin-like_sf"/>
</dbReference>
<evidence type="ECO:0000313" key="3">
    <source>
        <dbReference type="EMBL" id="TFC41778.1"/>
    </source>
</evidence>
<keyword evidence="1" id="KW-1133">Transmembrane helix</keyword>
<dbReference type="Proteomes" id="UP000297403">
    <property type="component" value="Unassembled WGS sequence"/>
</dbReference>
<name>A0AAQ2C3F2_9MICO</name>
<feature type="domain" description="Alkyl hydroperoxide reductase subunit C/ Thiol specific antioxidant" evidence="2">
    <location>
        <begin position="63"/>
        <end position="169"/>
    </location>
</feature>
<keyword evidence="1" id="KW-0472">Membrane</keyword>
<organism evidence="3 4">
    <name type="scientific">Cryobacterium shii</name>
    <dbReference type="NCBI Taxonomy" id="1259235"/>
    <lineage>
        <taxon>Bacteria</taxon>
        <taxon>Bacillati</taxon>
        <taxon>Actinomycetota</taxon>
        <taxon>Actinomycetes</taxon>
        <taxon>Micrococcales</taxon>
        <taxon>Microbacteriaceae</taxon>
        <taxon>Cryobacterium</taxon>
    </lineage>
</organism>
<feature type="transmembrane region" description="Helical" evidence="1">
    <location>
        <begin position="20"/>
        <end position="38"/>
    </location>
</feature>
<evidence type="ECO:0000313" key="4">
    <source>
        <dbReference type="Proteomes" id="UP000297403"/>
    </source>
</evidence>
<evidence type="ECO:0000259" key="2">
    <source>
        <dbReference type="Pfam" id="PF00578"/>
    </source>
</evidence>
<dbReference type="GO" id="GO:0016491">
    <property type="term" value="F:oxidoreductase activity"/>
    <property type="evidence" value="ECO:0007669"/>
    <property type="project" value="InterPro"/>
</dbReference>
<dbReference type="GO" id="GO:0016209">
    <property type="term" value="F:antioxidant activity"/>
    <property type="evidence" value="ECO:0007669"/>
    <property type="project" value="InterPro"/>
</dbReference>
<gene>
    <name evidence="3" type="ORF">E3O49_15440</name>
</gene>
<dbReference type="Gene3D" id="3.40.30.10">
    <property type="entry name" value="Glutaredoxin"/>
    <property type="match status" value="1"/>
</dbReference>
<comment type="caution">
    <text evidence="3">The sequence shown here is derived from an EMBL/GenBank/DDBJ whole genome shotgun (WGS) entry which is preliminary data.</text>
</comment>
<dbReference type="AlphaFoldDB" id="A0AAQ2C3F2"/>
<accession>A0AAQ2C3F2</accession>
<dbReference type="SUPFAM" id="SSF52833">
    <property type="entry name" value="Thioredoxin-like"/>
    <property type="match status" value="1"/>
</dbReference>
<dbReference type="RefSeq" id="WP_134365894.1">
    <property type="nucleotide sequence ID" value="NZ_SOFY01000084.1"/>
</dbReference>
<sequence>MAANKQRPQPPATRTFVRRAIVIVVAVAVAATILVSLLTQTTNPTRKEDAAPVSYTVGAPGPGVEAPAFSLPSTAGGTVNLSDYRGKSVMLFFHEGIGCQPCWDQIRDLESAQAQLKSAGIDQVLTITSGPVELIAQKMADDKLTAVALADTQLDVSVTYQTNKYGMMGDSRNGHSFILVGPRGKFSGGPTTAGRRTTRCMCPSIR</sequence>
<proteinExistence type="predicted"/>
<dbReference type="Pfam" id="PF00578">
    <property type="entry name" value="AhpC-TSA"/>
    <property type="match status" value="1"/>
</dbReference>
<reference evidence="3 4" key="1">
    <citation type="submission" date="2019-03" db="EMBL/GenBank/DDBJ databases">
        <title>Genomics of glacier-inhabiting Cryobacterium strains.</title>
        <authorList>
            <person name="Liu Q."/>
            <person name="Xin Y.-H."/>
        </authorList>
    </citation>
    <scope>NUCLEOTIDE SEQUENCE [LARGE SCALE GENOMIC DNA]</scope>
    <source>
        <strain evidence="4">TMT1-22</strain>
    </source>
</reference>
<dbReference type="EMBL" id="SOFY01000084">
    <property type="protein sequence ID" value="TFC41778.1"/>
    <property type="molecule type" value="Genomic_DNA"/>
</dbReference>
<evidence type="ECO:0000256" key="1">
    <source>
        <dbReference type="SAM" id="Phobius"/>
    </source>
</evidence>